<accession>A0ABU6Q1A8</accession>
<evidence type="ECO:0000313" key="2">
    <source>
        <dbReference type="Proteomes" id="UP001343257"/>
    </source>
</evidence>
<organism evidence="1 2">
    <name type="scientific">Paenibacillus chibensis</name>
    <dbReference type="NCBI Taxonomy" id="59846"/>
    <lineage>
        <taxon>Bacteria</taxon>
        <taxon>Bacillati</taxon>
        <taxon>Bacillota</taxon>
        <taxon>Bacilli</taxon>
        <taxon>Bacillales</taxon>
        <taxon>Paenibacillaceae</taxon>
        <taxon>Paenibacillus</taxon>
    </lineage>
</organism>
<reference evidence="1 2" key="1">
    <citation type="submission" date="2023-03" db="EMBL/GenBank/DDBJ databases">
        <title>Bacillus Genome Sequencing.</title>
        <authorList>
            <person name="Dunlap C."/>
        </authorList>
    </citation>
    <scope>NUCLEOTIDE SEQUENCE [LARGE SCALE GENOMIC DNA]</scope>
    <source>
        <strain evidence="1 2">NRS-52</strain>
    </source>
</reference>
<keyword evidence="2" id="KW-1185">Reference proteome</keyword>
<dbReference type="RefSeq" id="WP_328281372.1">
    <property type="nucleotide sequence ID" value="NZ_JARTLD010000062.1"/>
</dbReference>
<protein>
    <submittedName>
        <fullName evidence="1">Uncharacterized protein</fullName>
    </submittedName>
</protein>
<sequence length="111" mass="12424">MIALENPEAIYGALAKIADIADKGSVITRDHGVHILIKLCSAKPYADHVLFSSNSLRATRQNQLPMYAEKAVSIVNAQNKVLFIETFSSRLGDIEKDTKRKRVEKVIKKWS</sequence>
<comment type="caution">
    <text evidence="1">The sequence shown here is derived from an EMBL/GenBank/DDBJ whole genome shotgun (WGS) entry which is preliminary data.</text>
</comment>
<proteinExistence type="predicted"/>
<gene>
    <name evidence="1" type="ORF">P9847_22895</name>
</gene>
<name>A0ABU6Q1A8_9BACL</name>
<dbReference type="EMBL" id="JARTLD010000062">
    <property type="protein sequence ID" value="MED5020135.1"/>
    <property type="molecule type" value="Genomic_DNA"/>
</dbReference>
<evidence type="ECO:0000313" key="1">
    <source>
        <dbReference type="EMBL" id="MED5020135.1"/>
    </source>
</evidence>
<dbReference type="Proteomes" id="UP001343257">
    <property type="component" value="Unassembled WGS sequence"/>
</dbReference>